<evidence type="ECO:0000313" key="3">
    <source>
        <dbReference type="Proteomes" id="UP000615446"/>
    </source>
</evidence>
<accession>A0A8H3LIU8</accession>
<evidence type="ECO:0008006" key="4">
    <source>
        <dbReference type="Google" id="ProtNLM"/>
    </source>
</evidence>
<name>A0A8H3LIU8_9GLOM</name>
<comment type="caution">
    <text evidence="2">The sequence shown here is derived from an EMBL/GenBank/DDBJ whole genome shotgun (WGS) entry which is preliminary data.</text>
</comment>
<gene>
    <name evidence="2" type="ORF">RCL2_001359200</name>
</gene>
<dbReference type="Proteomes" id="UP000615446">
    <property type="component" value="Unassembled WGS sequence"/>
</dbReference>
<protein>
    <recommendedName>
        <fullName evidence="4">VLIG-type G domain-containing protein</fullName>
    </recommendedName>
</protein>
<dbReference type="OrthoDB" id="1597724at2759"/>
<dbReference type="EMBL" id="BLAL01000160">
    <property type="protein sequence ID" value="GES86535.1"/>
    <property type="molecule type" value="Genomic_DNA"/>
</dbReference>
<sequence length="842" mass="99549">MVDTIEAQEPAFKDIVDGLKKMFKQIPENAFCCYQDDFRPCVANIGKTENVNLPAEVFPAKISSLRQSILKSALLYKNASEQFTNVQGFIPYMKTVWSKINTYGSFLHFENFKAIQAWQQMRNIVNDIREKYLPEFITNSKIIINIYVKKIKSDYSRWSQIEEEFRKELDVLKVKWTDDNLKKYSELVQEQFDTNTVEEGKRLIYNMIAEERREQDGQWMLLIREYKDSWLSDCAIEKVSKKIKGLNTINLKDNETERKKIFKEIWKEVENDKIQFNRQIVLKSEKLKEHVGTTFNNAVSEFSSTVRQGSKQKEKEKFKRDFWTSIKKPSTLEEHISINIEQIQNIIEINSHFNFFTVKKNVNKRKIAEEIENKLKQTINGIIYDLKQKLSLHIEYGQAPKWLETLCNCLFEFTQPLTNIEFKPDLDFFEKYLRSQIYKTLRDNTIKWENQQKEKLDNLKKKLLSFEKILTDSSNESLSKEVVGYILTEFRKQLKVKEKSIDQKLQIYLKKGWEDTYTAADHAYNQSFGALNINAIREYLKDPTEYMSNLFNNDYKMYSKTLIESVLREIDEYYIITRDRLSKGISEWNELFDPKRSYDQLPLSNFFIYLSAHSTPFEYNSLRRFMQREFKINMKETAPEYDLSDILKDSNNLFGSIIIKKPVDFCDILRKSLIASLTNMQTTWNNTERIITKERMRAHLDILTSNLNQLGCSARCPLCSSKCKLPDDGHTQHQVKKHLLPAFTGFRNKDTGYPTLIVCTEDVAHDSRWRDRKESIYLLPLSQFLSKCHPSWLPFPRSEPSDEHVANMRAIWWKLKDELCERYSMIDNTDPSWGSRYGSLIQ</sequence>
<evidence type="ECO:0000313" key="2">
    <source>
        <dbReference type="EMBL" id="GES86535.1"/>
    </source>
</evidence>
<keyword evidence="1" id="KW-0175">Coiled coil</keyword>
<reference evidence="2" key="1">
    <citation type="submission" date="2019-10" db="EMBL/GenBank/DDBJ databases">
        <title>Conservation and host-specific expression of non-tandemly repeated heterogenous ribosome RNA gene in arbuscular mycorrhizal fungi.</title>
        <authorList>
            <person name="Maeda T."/>
            <person name="Kobayashi Y."/>
            <person name="Nakagawa T."/>
            <person name="Ezawa T."/>
            <person name="Yamaguchi K."/>
            <person name="Bino T."/>
            <person name="Nishimoto Y."/>
            <person name="Shigenobu S."/>
            <person name="Kawaguchi M."/>
        </authorList>
    </citation>
    <scope>NUCLEOTIDE SEQUENCE</scope>
    <source>
        <strain evidence="2">HR1</strain>
    </source>
</reference>
<dbReference type="AlphaFoldDB" id="A0A8H3LIU8"/>
<organism evidence="2 3">
    <name type="scientific">Rhizophagus clarus</name>
    <dbReference type="NCBI Taxonomy" id="94130"/>
    <lineage>
        <taxon>Eukaryota</taxon>
        <taxon>Fungi</taxon>
        <taxon>Fungi incertae sedis</taxon>
        <taxon>Mucoromycota</taxon>
        <taxon>Glomeromycotina</taxon>
        <taxon>Glomeromycetes</taxon>
        <taxon>Glomerales</taxon>
        <taxon>Glomeraceae</taxon>
        <taxon>Rhizophagus</taxon>
    </lineage>
</organism>
<feature type="coiled-coil region" evidence="1">
    <location>
        <begin position="449"/>
        <end position="476"/>
    </location>
</feature>
<proteinExistence type="predicted"/>
<evidence type="ECO:0000256" key="1">
    <source>
        <dbReference type="SAM" id="Coils"/>
    </source>
</evidence>